<dbReference type="InterPro" id="IPR050816">
    <property type="entry name" value="Flavin-dep_Halogenase_NPB"/>
</dbReference>
<keyword evidence="1" id="KW-0560">Oxidoreductase</keyword>
<dbReference type="AlphaFoldDB" id="A0A7W3U635"/>
<dbReference type="RefSeq" id="WP_182670507.1">
    <property type="nucleotide sequence ID" value="NZ_JACHTE010000010.1"/>
</dbReference>
<comment type="caution">
    <text evidence="3">The sequence shown here is derived from an EMBL/GenBank/DDBJ whole genome shotgun (WGS) entry which is preliminary data.</text>
</comment>
<dbReference type="SUPFAM" id="SSF51905">
    <property type="entry name" value="FAD/NAD(P)-binding domain"/>
    <property type="match status" value="1"/>
</dbReference>
<evidence type="ECO:0000313" key="3">
    <source>
        <dbReference type="EMBL" id="MBB1089578.1"/>
    </source>
</evidence>
<dbReference type="EMBL" id="JACHTE010000010">
    <property type="protein sequence ID" value="MBB1089578.1"/>
    <property type="molecule type" value="Genomic_DNA"/>
</dbReference>
<reference evidence="3 4" key="1">
    <citation type="submission" date="2020-07" db="EMBL/GenBank/DDBJ databases">
        <authorList>
            <person name="Xu S."/>
            <person name="Li A."/>
        </authorList>
    </citation>
    <scope>NUCLEOTIDE SEQUENCE [LARGE SCALE GENOMIC DNA]</scope>
    <source>
        <strain evidence="3 4">SG-8</strain>
    </source>
</reference>
<evidence type="ECO:0000259" key="2">
    <source>
        <dbReference type="Pfam" id="PF01266"/>
    </source>
</evidence>
<dbReference type="InterPro" id="IPR036188">
    <property type="entry name" value="FAD/NAD-bd_sf"/>
</dbReference>
<dbReference type="InterPro" id="IPR006905">
    <property type="entry name" value="Flavin_halogenase"/>
</dbReference>
<dbReference type="PRINTS" id="PR00420">
    <property type="entry name" value="RNGMNOXGNASE"/>
</dbReference>
<evidence type="ECO:0000256" key="1">
    <source>
        <dbReference type="ARBA" id="ARBA00023002"/>
    </source>
</evidence>
<name>A0A7W3U635_9GAMM</name>
<keyword evidence="4" id="KW-1185">Reference proteome</keyword>
<evidence type="ECO:0000313" key="4">
    <source>
        <dbReference type="Proteomes" id="UP000552587"/>
    </source>
</evidence>
<dbReference type="Pfam" id="PF01266">
    <property type="entry name" value="DAO"/>
    <property type="match status" value="1"/>
</dbReference>
<feature type="domain" description="FAD dependent oxidoreductase" evidence="2">
    <location>
        <begin position="11"/>
        <end position="43"/>
    </location>
</feature>
<dbReference type="InterPro" id="IPR006076">
    <property type="entry name" value="FAD-dep_OxRdtase"/>
</dbReference>
<dbReference type="Proteomes" id="UP000552587">
    <property type="component" value="Unassembled WGS sequence"/>
</dbReference>
<dbReference type="Gene3D" id="3.50.50.60">
    <property type="entry name" value="FAD/NAD(P)-binding domain"/>
    <property type="match status" value="1"/>
</dbReference>
<organism evidence="3 4">
    <name type="scientific">Marilutibacter penaei</name>
    <dbReference type="NCBI Taxonomy" id="2759900"/>
    <lineage>
        <taxon>Bacteria</taxon>
        <taxon>Pseudomonadati</taxon>
        <taxon>Pseudomonadota</taxon>
        <taxon>Gammaproteobacteria</taxon>
        <taxon>Lysobacterales</taxon>
        <taxon>Lysobacteraceae</taxon>
        <taxon>Marilutibacter</taxon>
    </lineage>
</organism>
<proteinExistence type="predicted"/>
<accession>A0A7W3U635</accession>
<gene>
    <name evidence="3" type="ORF">H4F99_13925</name>
</gene>
<dbReference type="PANTHER" id="PTHR43747">
    <property type="entry name" value="FAD-BINDING PROTEIN"/>
    <property type="match status" value="1"/>
</dbReference>
<dbReference type="PANTHER" id="PTHR43747:SF1">
    <property type="entry name" value="SLR1998 PROTEIN"/>
    <property type="match status" value="1"/>
</dbReference>
<protein>
    <submittedName>
        <fullName evidence="3">FAD-dependent oxidoreductase</fullName>
    </submittedName>
</protein>
<sequence length="389" mass="42324">MDPDDRKRPWDAVVVGAGPAGAATALRLARRGLSVALLERSDFSRPRIGESLAPGVWQRLQALDSCAAFEALAPAPSWGVRSQWSGEPVQQHSYMGLVHACGWHVDRAAFDRMLAEQAAVAGACLRLRTRALRIHATASGWSLDVETTEGAEPHARASRRYAVRARCWIDATGRSARLARQVGARCMAFDRLVGIAARCVVDGGRRMPQHLAIEATEAGWWYFAPLPGRASTPPALQAVLMTDADLCSAAGLHRRPAWQEALQASIRGSTGGTGSDIGWDAPRVHCAATQRAWRHPDSWAQPWLAVGEAGLAVDPLSGSGVLRALDSAERAEATIVALLEGNRRAAIADFEQSRDAECESMLRQRSAHYRDVDRWHGAPFWQRRQRCAA</sequence>
<dbReference type="Pfam" id="PF04820">
    <property type="entry name" value="Trp_halogenase"/>
    <property type="match status" value="1"/>
</dbReference>
<dbReference type="GO" id="GO:0004497">
    <property type="term" value="F:monooxygenase activity"/>
    <property type="evidence" value="ECO:0007669"/>
    <property type="project" value="InterPro"/>
</dbReference>
<dbReference type="Gene3D" id="3.30.9.100">
    <property type="match status" value="1"/>
</dbReference>